<dbReference type="EMBL" id="CAAE01014660">
    <property type="protein sequence ID" value="CAG01789.1"/>
    <property type="molecule type" value="Genomic_DNA"/>
</dbReference>
<dbReference type="PANTHER" id="PTHR13084">
    <property type="entry name" value="T-CELL LYMPHOMA BREAKPOINT-ASSOCIATED TARGET 1-RELATED"/>
    <property type="match status" value="1"/>
</dbReference>
<reference evidence="9" key="1">
    <citation type="journal article" date="2004" name="Nature">
        <title>Genome duplication in the teleost fish Tetraodon nigroviridis reveals the early vertebrate proto-karyotype.</title>
        <authorList>
            <person name="Jaillon O."/>
            <person name="Aury J.-M."/>
            <person name="Brunet F."/>
            <person name="Petit J.-L."/>
            <person name="Stange-Thomann N."/>
            <person name="Mauceli E."/>
            <person name="Bouneau L."/>
            <person name="Fischer C."/>
            <person name="Ozouf-Costaz C."/>
            <person name="Bernot A."/>
            <person name="Nicaud S."/>
            <person name="Jaffe D."/>
            <person name="Fisher S."/>
            <person name="Lutfalla G."/>
            <person name="Dossat C."/>
            <person name="Segurens B."/>
            <person name="Dasilva C."/>
            <person name="Salanoubat M."/>
            <person name="Levy M."/>
            <person name="Boudet N."/>
            <person name="Castellano S."/>
            <person name="Anthouard V."/>
            <person name="Jubin C."/>
            <person name="Castelli V."/>
            <person name="Katinka M."/>
            <person name="Vacherie B."/>
            <person name="Biemont C."/>
            <person name="Skalli Z."/>
            <person name="Cattolico L."/>
            <person name="Poulain J."/>
            <person name="De Berardinis V."/>
            <person name="Cruaud C."/>
            <person name="Duprat S."/>
            <person name="Brottier P."/>
            <person name="Coutanceau J.-P."/>
            <person name="Gouzy J."/>
            <person name="Parra G."/>
            <person name="Lardier G."/>
            <person name="Chapple C."/>
            <person name="McKernan K.J."/>
            <person name="McEwan P."/>
            <person name="Bosak S."/>
            <person name="Kellis M."/>
            <person name="Volff J.-N."/>
            <person name="Guigo R."/>
            <person name="Zody M.C."/>
            <person name="Mesirov J."/>
            <person name="Lindblad-Toh K."/>
            <person name="Birren B."/>
            <person name="Nusbaum C."/>
            <person name="Kahn D."/>
            <person name="Robinson-Rechavi M."/>
            <person name="Laudet V."/>
            <person name="Schachter V."/>
            <person name="Quetier F."/>
            <person name="Saurin W."/>
            <person name="Scarpelli C."/>
            <person name="Wincker P."/>
            <person name="Lander E.S."/>
            <person name="Weissenbach J."/>
            <person name="Roest Crollius H."/>
        </authorList>
    </citation>
    <scope>NUCLEOTIDE SEQUENCE [LARGE SCALE GENOMIC DNA]</scope>
</reference>
<dbReference type="KEGG" id="tng:GSTEN00020675G001"/>
<sequence length="493" mass="54618">MAQQWRKRDGAMEGNSPDEVSVLERQVIDFLGYQWAPILTNFLHIIVVILGLFGTIQFRPRYVTGYAAWLVMWMTWNVFIICFYLEVGDLSREETSLLVLKLLERKIGSAVLLLDLDEGFRDSDLVLTFNLSMHRSWWMENGPGCRVTPVTPPPSWAPEDHRYISISGCLMDFQFIEVAHSSLQILLALMGFIYACYVVKLISEEEDQLKVERPGGDLDPSVTASNLPVSLDRSERDSGDRSSEWEKGARGTLAYNNNNGGGETERRRASVVEIVRRNLGVSKSPSLRVNVNAWGQFGLEYENYDGTVNNVITDGFGIERGCKKSDGGTAEAVTENEATPAGLASDAPAVEVEFLHLADPCRHKRDTDSNKGPLDDSGDTKEHIYCTVYCIDNEREQKQIADDAPASSYASESQQEVGSNLELYTTDDLVDPFGEMAHHLSGLQAGGETAMRSCRVCLESKSIAPLPCCRKVLCNECLGLYVSSQVGRGGGWG</sequence>
<comment type="subcellular location">
    <subcellularLocation>
        <location evidence="1 7">Cell membrane</location>
        <topology evidence="1 7">Multi-pass membrane protein</topology>
    </subcellularLocation>
</comment>
<accession>Q4SC43</accession>
<feature type="transmembrane region" description="Helical" evidence="7">
    <location>
        <begin position="35"/>
        <end position="54"/>
    </location>
</feature>
<protein>
    <recommendedName>
        <fullName evidence="7">Sodium/potassium-transporting ATPase subunit beta-1-interacting protein</fullName>
        <shortName evidence="7">Na(+)/K(+)-transporting ATPase subunit beta-1-interacting protein</shortName>
    </recommendedName>
</protein>
<keyword evidence="3 7" id="KW-1003">Cell membrane</keyword>
<evidence type="ECO:0000256" key="3">
    <source>
        <dbReference type="ARBA" id="ARBA00022475"/>
    </source>
</evidence>
<comment type="caution">
    <text evidence="9">The sequence shown here is derived from an EMBL/GenBank/DDBJ whole genome shotgun (WGS) entry which is preliminary data.</text>
</comment>
<comment type="caution">
    <text evidence="7">Lacks conserved residue(s) required for the propagation of feature annotation.</text>
</comment>
<dbReference type="OrthoDB" id="10050321at2759"/>
<evidence type="ECO:0000313" key="9">
    <source>
        <dbReference type="EMBL" id="CAG01789.1"/>
    </source>
</evidence>
<dbReference type="Pfam" id="PF05640">
    <property type="entry name" value="NKAIN"/>
    <property type="match status" value="2"/>
</dbReference>
<feature type="compositionally biased region" description="Basic and acidic residues" evidence="8">
    <location>
        <begin position="232"/>
        <end position="249"/>
    </location>
</feature>
<comment type="similarity">
    <text evidence="2 7">Belongs to the NKAIN family.</text>
</comment>
<dbReference type="PANTHER" id="PTHR13084:SF3">
    <property type="entry name" value="SODIUM_POTASSIUM-TRANSPORTING ATPASE SUBUNIT BETA-1-INTERACTING PROTEIN 2"/>
    <property type="match status" value="1"/>
</dbReference>
<organism evidence="9">
    <name type="scientific">Tetraodon nigroviridis</name>
    <name type="common">Spotted green pufferfish</name>
    <name type="synonym">Chelonodon nigroviridis</name>
    <dbReference type="NCBI Taxonomy" id="99883"/>
    <lineage>
        <taxon>Eukaryota</taxon>
        <taxon>Metazoa</taxon>
        <taxon>Chordata</taxon>
        <taxon>Craniata</taxon>
        <taxon>Vertebrata</taxon>
        <taxon>Euteleostomi</taxon>
        <taxon>Actinopterygii</taxon>
        <taxon>Neopterygii</taxon>
        <taxon>Teleostei</taxon>
        <taxon>Neoteleostei</taxon>
        <taxon>Acanthomorphata</taxon>
        <taxon>Eupercaria</taxon>
        <taxon>Tetraodontiformes</taxon>
        <taxon>Tetradontoidea</taxon>
        <taxon>Tetraodontidae</taxon>
        <taxon>Tetraodon</taxon>
    </lineage>
</organism>
<gene>
    <name evidence="9" type="ORF">GSTENG00020675001</name>
</gene>
<dbReference type="GO" id="GO:0002028">
    <property type="term" value="P:regulation of sodium ion transport"/>
    <property type="evidence" value="ECO:0007669"/>
    <property type="project" value="UniProtKB-UniRule"/>
</dbReference>
<evidence type="ECO:0000256" key="1">
    <source>
        <dbReference type="ARBA" id="ARBA00004651"/>
    </source>
</evidence>
<keyword evidence="4 7" id="KW-0812">Transmembrane</keyword>
<keyword evidence="5 7" id="KW-1133">Transmembrane helix</keyword>
<evidence type="ECO:0000256" key="5">
    <source>
        <dbReference type="ARBA" id="ARBA00022989"/>
    </source>
</evidence>
<keyword evidence="6 7" id="KW-0472">Membrane</keyword>
<feature type="region of interest" description="Disordered" evidence="8">
    <location>
        <begin position="212"/>
        <end position="266"/>
    </location>
</feature>
<name>Q4SC43_TETNG</name>
<reference evidence="9" key="2">
    <citation type="submission" date="2004-02" db="EMBL/GenBank/DDBJ databases">
        <authorList>
            <consortium name="Genoscope"/>
            <consortium name="Whitehead Institute Centre for Genome Research"/>
        </authorList>
    </citation>
    <scope>NUCLEOTIDE SEQUENCE</scope>
</reference>
<proteinExistence type="inferred from homology"/>
<evidence type="ECO:0000256" key="6">
    <source>
        <dbReference type="ARBA" id="ARBA00023136"/>
    </source>
</evidence>
<evidence type="ECO:0000256" key="2">
    <source>
        <dbReference type="ARBA" id="ARBA00006364"/>
    </source>
</evidence>
<dbReference type="AlphaFoldDB" id="Q4SC43"/>
<evidence type="ECO:0000256" key="8">
    <source>
        <dbReference type="SAM" id="MobiDB-lite"/>
    </source>
</evidence>
<evidence type="ECO:0000256" key="7">
    <source>
        <dbReference type="RuleBase" id="RU368041"/>
    </source>
</evidence>
<feature type="transmembrane region" description="Helical" evidence="7">
    <location>
        <begin position="66"/>
        <end position="87"/>
    </location>
</feature>
<evidence type="ECO:0000256" key="4">
    <source>
        <dbReference type="ARBA" id="ARBA00022692"/>
    </source>
</evidence>
<dbReference type="GO" id="GO:0005886">
    <property type="term" value="C:plasma membrane"/>
    <property type="evidence" value="ECO:0007669"/>
    <property type="project" value="UniProtKB-SubCell"/>
</dbReference>
<dbReference type="InterPro" id="IPR008516">
    <property type="entry name" value="Na/K-Atpase_Interacting"/>
</dbReference>